<dbReference type="SUPFAM" id="SSF48403">
    <property type="entry name" value="Ankyrin repeat"/>
    <property type="match status" value="1"/>
</dbReference>
<evidence type="ECO:0000256" key="3">
    <source>
        <dbReference type="PROSITE-ProRule" id="PRU00023"/>
    </source>
</evidence>
<dbReference type="EMBL" id="JAPZBU010000006">
    <property type="protein sequence ID" value="KAJ5397654.1"/>
    <property type="molecule type" value="Genomic_DNA"/>
</dbReference>
<evidence type="ECO:0008006" key="7">
    <source>
        <dbReference type="Google" id="ProtNLM"/>
    </source>
</evidence>
<gene>
    <name evidence="5" type="ORF">N7509_005767</name>
</gene>
<dbReference type="AlphaFoldDB" id="A0A9X0BAE2"/>
<evidence type="ECO:0000313" key="6">
    <source>
        <dbReference type="Proteomes" id="UP001147747"/>
    </source>
</evidence>
<keyword evidence="6" id="KW-1185">Reference proteome</keyword>
<dbReference type="SMART" id="SM00248">
    <property type="entry name" value="ANK"/>
    <property type="match status" value="4"/>
</dbReference>
<dbReference type="CDD" id="cd09917">
    <property type="entry name" value="F-box_SF"/>
    <property type="match status" value="1"/>
</dbReference>
<comment type="caution">
    <text evidence="5">The sequence shown here is derived from an EMBL/GenBank/DDBJ whole genome shotgun (WGS) entry which is preliminary data.</text>
</comment>
<feature type="repeat" description="ANK" evidence="3">
    <location>
        <begin position="227"/>
        <end position="259"/>
    </location>
</feature>
<feature type="compositionally biased region" description="Basic and acidic residues" evidence="4">
    <location>
        <begin position="99"/>
        <end position="109"/>
    </location>
</feature>
<reference evidence="5" key="2">
    <citation type="journal article" date="2023" name="IMA Fungus">
        <title>Comparative genomic study of the Penicillium genus elucidates a diverse pangenome and 15 lateral gene transfer events.</title>
        <authorList>
            <person name="Petersen C."/>
            <person name="Sorensen T."/>
            <person name="Nielsen M.R."/>
            <person name="Sondergaard T.E."/>
            <person name="Sorensen J.L."/>
            <person name="Fitzpatrick D.A."/>
            <person name="Frisvad J.C."/>
            <person name="Nielsen K.L."/>
        </authorList>
    </citation>
    <scope>NUCLEOTIDE SEQUENCE</scope>
    <source>
        <strain evidence="5">IBT 29677</strain>
    </source>
</reference>
<dbReference type="PROSITE" id="PS50297">
    <property type="entry name" value="ANK_REP_REGION"/>
    <property type="match status" value="1"/>
</dbReference>
<protein>
    <recommendedName>
        <fullName evidence="7">F-box domain-containing protein</fullName>
    </recommendedName>
</protein>
<dbReference type="OrthoDB" id="4772757at2759"/>
<proteinExistence type="predicted"/>
<reference evidence="5" key="1">
    <citation type="submission" date="2022-12" db="EMBL/GenBank/DDBJ databases">
        <authorList>
            <person name="Petersen C."/>
        </authorList>
    </citation>
    <scope>NUCLEOTIDE SEQUENCE</scope>
    <source>
        <strain evidence="5">IBT 29677</strain>
    </source>
</reference>
<evidence type="ECO:0000313" key="5">
    <source>
        <dbReference type="EMBL" id="KAJ5397654.1"/>
    </source>
</evidence>
<sequence>MGLSELPTEILLMIASCLSQESHINALIRTNRRLYRELHQVLPFFNAQYLHAFALFFAVEHHLPRNVQHLLEGLNVARARPHCLPNDLYRENRIAKRLRKAENRQSKDESESESEEEEDSYFSSYNLCYTLEGRRRNEHSSSECKDSYWEDIYAHPLSSRGYCISVIENLQHALILAIQRDRVDIVNLLLQFGAEPNFYRGRGRVYPPPKNRIGWESRPPRGPGPKQDLPPLFTAVRGGSLEMVKLLLDSGADPQRYDLSNLYRAVEDQRRDIISALIKLDVRSQRAVLKLAALRNDCGLVEFLIDEGLNVAEQGHVGLYVAEMKGYEDIARLLRLRGATLFALSGDDKMDWEEEDRDGTYRRRSICCFASIDDEVLEDEDEEDEVPED</sequence>
<dbReference type="Gene3D" id="1.25.40.20">
    <property type="entry name" value="Ankyrin repeat-containing domain"/>
    <property type="match status" value="1"/>
</dbReference>
<evidence type="ECO:0000256" key="2">
    <source>
        <dbReference type="ARBA" id="ARBA00023043"/>
    </source>
</evidence>
<name>A0A9X0BAE2_9EURO</name>
<dbReference type="Proteomes" id="UP001147747">
    <property type="component" value="Unassembled WGS sequence"/>
</dbReference>
<dbReference type="PANTHER" id="PTHR24171">
    <property type="entry name" value="ANKYRIN REPEAT DOMAIN-CONTAINING PROTEIN 39-RELATED"/>
    <property type="match status" value="1"/>
</dbReference>
<organism evidence="5 6">
    <name type="scientific">Penicillium cosmopolitanum</name>
    <dbReference type="NCBI Taxonomy" id="1131564"/>
    <lineage>
        <taxon>Eukaryota</taxon>
        <taxon>Fungi</taxon>
        <taxon>Dikarya</taxon>
        <taxon>Ascomycota</taxon>
        <taxon>Pezizomycotina</taxon>
        <taxon>Eurotiomycetes</taxon>
        <taxon>Eurotiomycetidae</taxon>
        <taxon>Eurotiales</taxon>
        <taxon>Aspergillaceae</taxon>
        <taxon>Penicillium</taxon>
    </lineage>
</organism>
<dbReference type="GeneID" id="81369384"/>
<dbReference type="RefSeq" id="XP_056489706.1">
    <property type="nucleotide sequence ID" value="XM_056630404.1"/>
</dbReference>
<dbReference type="PROSITE" id="PS50088">
    <property type="entry name" value="ANK_REPEAT"/>
    <property type="match status" value="1"/>
</dbReference>
<evidence type="ECO:0000256" key="4">
    <source>
        <dbReference type="SAM" id="MobiDB-lite"/>
    </source>
</evidence>
<feature type="region of interest" description="Disordered" evidence="4">
    <location>
        <begin position="99"/>
        <end position="118"/>
    </location>
</feature>
<keyword evidence="1" id="KW-0677">Repeat</keyword>
<keyword evidence="2 3" id="KW-0040">ANK repeat</keyword>
<dbReference type="InterPro" id="IPR002110">
    <property type="entry name" value="Ankyrin_rpt"/>
</dbReference>
<accession>A0A9X0BAE2</accession>
<evidence type="ECO:0000256" key="1">
    <source>
        <dbReference type="ARBA" id="ARBA00022737"/>
    </source>
</evidence>
<dbReference type="Pfam" id="PF00023">
    <property type="entry name" value="Ank"/>
    <property type="match status" value="2"/>
</dbReference>
<dbReference type="InterPro" id="IPR036770">
    <property type="entry name" value="Ankyrin_rpt-contain_sf"/>
</dbReference>